<dbReference type="Proteomes" id="UP000578622">
    <property type="component" value="Unassembled WGS sequence"/>
</dbReference>
<dbReference type="Gene3D" id="1.10.10.10">
    <property type="entry name" value="Winged helix-like DNA-binding domain superfamily/Winged helix DNA-binding domain"/>
    <property type="match status" value="1"/>
</dbReference>
<evidence type="ECO:0000313" key="6">
    <source>
        <dbReference type="Proteomes" id="UP000578622"/>
    </source>
</evidence>
<keyword evidence="3" id="KW-0804">Transcription</keyword>
<evidence type="ECO:0000256" key="2">
    <source>
        <dbReference type="ARBA" id="ARBA00023125"/>
    </source>
</evidence>
<dbReference type="PROSITE" id="PS50949">
    <property type="entry name" value="HTH_GNTR"/>
    <property type="match status" value="1"/>
</dbReference>
<dbReference type="EMBL" id="JACGXG010000017">
    <property type="protein sequence ID" value="MBA8853747.1"/>
    <property type="molecule type" value="Genomic_DNA"/>
</dbReference>
<evidence type="ECO:0000256" key="1">
    <source>
        <dbReference type="ARBA" id="ARBA00023015"/>
    </source>
</evidence>
<organism evidence="5 6">
    <name type="scientific">Brucella intermedia</name>
    <dbReference type="NCBI Taxonomy" id="94625"/>
    <lineage>
        <taxon>Bacteria</taxon>
        <taxon>Pseudomonadati</taxon>
        <taxon>Pseudomonadota</taxon>
        <taxon>Alphaproteobacteria</taxon>
        <taxon>Hyphomicrobiales</taxon>
        <taxon>Brucellaceae</taxon>
        <taxon>Brucella/Ochrobactrum group</taxon>
        <taxon>Brucella</taxon>
    </lineage>
</organism>
<name>A0ABR6AW93_9HYPH</name>
<keyword evidence="6" id="KW-1185">Reference proteome</keyword>
<reference evidence="5 6" key="1">
    <citation type="submission" date="2020-07" db="EMBL/GenBank/DDBJ databases">
        <title>Genomic Encyclopedia of Type Strains, Phase IV (KMG-V): Genome sequencing to study the core and pangenomes of soil and plant-associated prokaryotes.</title>
        <authorList>
            <person name="Whitman W."/>
        </authorList>
    </citation>
    <scope>NUCLEOTIDE SEQUENCE [LARGE SCALE GENOMIC DNA]</scope>
    <source>
        <strain evidence="5 6">RH4WT92</strain>
    </source>
</reference>
<dbReference type="SUPFAM" id="SSF48008">
    <property type="entry name" value="GntR ligand-binding domain-like"/>
    <property type="match status" value="1"/>
</dbReference>
<dbReference type="Pfam" id="PF07729">
    <property type="entry name" value="FCD"/>
    <property type="match status" value="1"/>
</dbReference>
<feature type="domain" description="HTH gntR-type" evidence="4">
    <location>
        <begin position="55"/>
        <end position="123"/>
    </location>
</feature>
<dbReference type="InterPro" id="IPR008920">
    <property type="entry name" value="TF_FadR/GntR_C"/>
</dbReference>
<dbReference type="SMART" id="SM00345">
    <property type="entry name" value="HTH_GNTR"/>
    <property type="match status" value="1"/>
</dbReference>
<sequence length="292" mass="32813">MAWRRQQNDIWNSGLAEIRSKLLDSMFDVDRLVVIPRFGHGMTEKKSIRRETQEAGAHNRVTAFLRDQLLSGELKAGDCLLPERELAAMLNVSRPVLREALRALSMIGAVEIRHGVGTIVKRPDASALGDVFSFMLAHGSDITSDIMEARKAIEHHAIRLACQRATEQDFANIAIALRHIIETIENPDAGGTADFKFHEAIVTASHSPTLVTIYASISQLMMRSHLERREKIIRVEGIEEFLIDHHRLILEALAARDRVRADDLLHQHFEIGADFRRRASLHELAKGTSVSD</sequence>
<proteinExistence type="predicted"/>
<dbReference type="InterPro" id="IPR036390">
    <property type="entry name" value="WH_DNA-bd_sf"/>
</dbReference>
<evidence type="ECO:0000313" key="5">
    <source>
        <dbReference type="EMBL" id="MBA8853747.1"/>
    </source>
</evidence>
<accession>A0ABR6AW93</accession>
<keyword evidence="2 5" id="KW-0238">DNA-binding</keyword>
<dbReference type="PRINTS" id="PR00035">
    <property type="entry name" value="HTHGNTR"/>
</dbReference>
<gene>
    <name evidence="5" type="ORF">FHW20_004732</name>
</gene>
<evidence type="ECO:0000259" key="4">
    <source>
        <dbReference type="PROSITE" id="PS50949"/>
    </source>
</evidence>
<dbReference type="SMART" id="SM00895">
    <property type="entry name" value="FCD"/>
    <property type="match status" value="1"/>
</dbReference>
<protein>
    <submittedName>
        <fullName evidence="5">DNA-binding FadR family transcriptional regulator</fullName>
    </submittedName>
</protein>
<keyword evidence="1" id="KW-0805">Transcription regulation</keyword>
<dbReference type="SUPFAM" id="SSF46785">
    <property type="entry name" value="Winged helix' DNA-binding domain"/>
    <property type="match status" value="1"/>
</dbReference>
<dbReference type="Gene3D" id="1.20.120.530">
    <property type="entry name" value="GntR ligand-binding domain-like"/>
    <property type="match status" value="1"/>
</dbReference>
<dbReference type="PANTHER" id="PTHR43537">
    <property type="entry name" value="TRANSCRIPTIONAL REGULATOR, GNTR FAMILY"/>
    <property type="match status" value="1"/>
</dbReference>
<dbReference type="InterPro" id="IPR036388">
    <property type="entry name" value="WH-like_DNA-bd_sf"/>
</dbReference>
<dbReference type="CDD" id="cd07377">
    <property type="entry name" value="WHTH_GntR"/>
    <property type="match status" value="1"/>
</dbReference>
<dbReference type="PANTHER" id="PTHR43537:SF5">
    <property type="entry name" value="UXU OPERON TRANSCRIPTIONAL REGULATOR"/>
    <property type="match status" value="1"/>
</dbReference>
<evidence type="ECO:0000256" key="3">
    <source>
        <dbReference type="ARBA" id="ARBA00023163"/>
    </source>
</evidence>
<dbReference type="GO" id="GO:0003677">
    <property type="term" value="F:DNA binding"/>
    <property type="evidence" value="ECO:0007669"/>
    <property type="project" value="UniProtKB-KW"/>
</dbReference>
<comment type="caution">
    <text evidence="5">The sequence shown here is derived from an EMBL/GenBank/DDBJ whole genome shotgun (WGS) entry which is preliminary data.</text>
</comment>
<dbReference type="Pfam" id="PF00392">
    <property type="entry name" value="GntR"/>
    <property type="match status" value="1"/>
</dbReference>
<dbReference type="InterPro" id="IPR000524">
    <property type="entry name" value="Tscrpt_reg_HTH_GntR"/>
</dbReference>
<dbReference type="InterPro" id="IPR011711">
    <property type="entry name" value="GntR_C"/>
</dbReference>